<dbReference type="GO" id="GO:0009423">
    <property type="term" value="P:chorismate biosynthetic process"/>
    <property type="evidence" value="ECO:0007669"/>
    <property type="project" value="UniProtKB-UniRule"/>
</dbReference>
<keyword evidence="7 8" id="KW-0456">Lyase</keyword>
<evidence type="ECO:0000256" key="7">
    <source>
        <dbReference type="ARBA" id="ARBA00023239"/>
    </source>
</evidence>
<dbReference type="eggNOG" id="COG0757">
    <property type="taxonomic scope" value="Bacteria"/>
</dbReference>
<dbReference type="InterPro" id="IPR036441">
    <property type="entry name" value="DHquinase_II_sf"/>
</dbReference>
<dbReference type="InterPro" id="IPR001874">
    <property type="entry name" value="DHquinase_II"/>
</dbReference>
<dbReference type="SUPFAM" id="SSF52304">
    <property type="entry name" value="Type II 3-dehydroquinate dehydratase"/>
    <property type="match status" value="2"/>
</dbReference>
<dbReference type="RefSeq" id="WP_006976110.1">
    <property type="nucleotide sequence ID" value="NZ_ABCS01000117.1"/>
</dbReference>
<dbReference type="HAMAP" id="MF_00169">
    <property type="entry name" value="AroQ"/>
    <property type="match status" value="1"/>
</dbReference>
<comment type="catalytic activity">
    <reaction evidence="1 8">
        <text>3-dehydroquinate = 3-dehydroshikimate + H2O</text>
        <dbReference type="Rhea" id="RHEA:21096"/>
        <dbReference type="ChEBI" id="CHEBI:15377"/>
        <dbReference type="ChEBI" id="CHEBI:16630"/>
        <dbReference type="ChEBI" id="CHEBI:32364"/>
        <dbReference type="EC" id="4.2.1.10"/>
    </reaction>
</comment>
<comment type="pathway">
    <text evidence="3 8">Metabolic intermediate biosynthesis; chorismate biosynthesis; chorismate from D-erythrose 4-phosphate and phosphoenolpyruvate: step 3/7.</text>
</comment>
<evidence type="ECO:0000313" key="12">
    <source>
        <dbReference type="EMBL" id="EDM74738.1"/>
    </source>
</evidence>
<feature type="binding site" evidence="8 10">
    <location>
        <position position="122"/>
    </location>
    <ligand>
        <name>substrate</name>
    </ligand>
</feature>
<dbReference type="EMBL" id="ABCS01000117">
    <property type="protein sequence ID" value="EDM74738.1"/>
    <property type="molecule type" value="Genomic_DNA"/>
</dbReference>
<dbReference type="STRING" id="391625.PPSIR1_35482"/>
<name>A6GHC3_9BACT</name>
<dbReference type="Gene3D" id="3.40.50.9100">
    <property type="entry name" value="Dehydroquinase, class II"/>
    <property type="match status" value="1"/>
</dbReference>
<dbReference type="EC" id="4.2.1.10" evidence="6 8"/>
<feature type="binding site" evidence="8 10">
    <location>
        <position position="115"/>
    </location>
    <ligand>
        <name>substrate</name>
    </ligand>
</feature>
<dbReference type="CDD" id="cd00466">
    <property type="entry name" value="DHQase_II"/>
    <property type="match status" value="1"/>
</dbReference>
<feature type="active site" description="Proton donor" evidence="8 9">
    <location>
        <position position="135"/>
    </location>
</feature>
<dbReference type="PANTHER" id="PTHR21272:SF3">
    <property type="entry name" value="CATABOLIC 3-DEHYDROQUINASE"/>
    <property type="match status" value="1"/>
</dbReference>
<dbReference type="PIRSF" id="PIRSF001399">
    <property type="entry name" value="DHquinase_II"/>
    <property type="match status" value="1"/>
</dbReference>
<dbReference type="Pfam" id="PF01220">
    <property type="entry name" value="DHquinase_II"/>
    <property type="match status" value="1"/>
</dbReference>
<keyword evidence="13" id="KW-1185">Reference proteome</keyword>
<dbReference type="PROSITE" id="PS01029">
    <property type="entry name" value="DEHYDROQUINASE_II"/>
    <property type="match status" value="1"/>
</dbReference>
<dbReference type="PANTHER" id="PTHR21272">
    <property type="entry name" value="CATABOLIC 3-DEHYDROQUINASE"/>
    <property type="match status" value="1"/>
</dbReference>
<dbReference type="Proteomes" id="UP000005801">
    <property type="component" value="Unassembled WGS sequence"/>
</dbReference>
<evidence type="ECO:0000256" key="8">
    <source>
        <dbReference type="HAMAP-Rule" id="MF_00169"/>
    </source>
</evidence>
<evidence type="ECO:0000256" key="4">
    <source>
        <dbReference type="ARBA" id="ARBA00011037"/>
    </source>
</evidence>
<feature type="site" description="Transition state stabilizer" evidence="8 11">
    <location>
        <position position="23"/>
    </location>
</feature>
<comment type="subunit">
    <text evidence="5 8">Homododecamer.</text>
</comment>
<feature type="binding site" evidence="8 10">
    <location>
        <position position="146"/>
    </location>
    <ligand>
        <name>substrate</name>
    </ligand>
</feature>
<proteinExistence type="inferred from homology"/>
<evidence type="ECO:0000256" key="10">
    <source>
        <dbReference type="PIRSR" id="PIRSR001399-2"/>
    </source>
</evidence>
<comment type="function">
    <text evidence="2 8">Catalyzes a trans-dehydration via an enolate intermediate.</text>
</comment>
<reference evidence="12 13" key="1">
    <citation type="submission" date="2007-06" db="EMBL/GenBank/DDBJ databases">
        <authorList>
            <person name="Shimkets L."/>
            <person name="Ferriera S."/>
            <person name="Johnson J."/>
            <person name="Kravitz S."/>
            <person name="Beeson K."/>
            <person name="Sutton G."/>
            <person name="Rogers Y.-H."/>
            <person name="Friedman R."/>
            <person name="Frazier M."/>
            <person name="Venter J.C."/>
        </authorList>
    </citation>
    <scope>NUCLEOTIDE SEQUENCE [LARGE SCALE GENOMIC DNA]</scope>
    <source>
        <strain evidence="12 13">SIR-1</strain>
    </source>
</reference>
<evidence type="ECO:0000256" key="6">
    <source>
        <dbReference type="ARBA" id="ARBA00012060"/>
    </source>
</evidence>
<keyword evidence="8" id="KW-0057">Aromatic amino acid biosynthesis</keyword>
<accession>A6GHC3</accession>
<dbReference type="GO" id="GO:0008652">
    <property type="term" value="P:amino acid biosynthetic process"/>
    <property type="evidence" value="ECO:0007669"/>
    <property type="project" value="UniProtKB-KW"/>
</dbReference>
<dbReference type="InterPro" id="IPR018509">
    <property type="entry name" value="DHquinase_II_CS"/>
</dbReference>
<dbReference type="UniPathway" id="UPA00053">
    <property type="reaction ID" value="UER00086"/>
</dbReference>
<evidence type="ECO:0000313" key="13">
    <source>
        <dbReference type="Proteomes" id="UP000005801"/>
    </source>
</evidence>
<dbReference type="GO" id="GO:0019631">
    <property type="term" value="P:quinate catabolic process"/>
    <property type="evidence" value="ECO:0007669"/>
    <property type="project" value="TreeGrafter"/>
</dbReference>
<dbReference type="GO" id="GO:0003855">
    <property type="term" value="F:3-dehydroquinate dehydratase activity"/>
    <property type="evidence" value="ECO:0007669"/>
    <property type="project" value="UniProtKB-UniRule"/>
</dbReference>
<feature type="active site" description="Proton acceptor" evidence="8 9">
    <location>
        <position position="28"/>
    </location>
</feature>
<dbReference type="AlphaFoldDB" id="A6GHC3"/>
<evidence type="ECO:0000256" key="3">
    <source>
        <dbReference type="ARBA" id="ARBA00004902"/>
    </source>
</evidence>
<evidence type="ECO:0000256" key="1">
    <source>
        <dbReference type="ARBA" id="ARBA00001864"/>
    </source>
</evidence>
<sequence length="185" mass="19262">MDGELKPRVLVLNGPNLNLLGVREPEVYGTTTLADIEGRLRSLGARLGLEVECFQSNSEGELISAIHAFGYGDVSAIALARQGASPPPAGSPEASAKAPQEARRGLIINPGGYTHTCVALRDAIAGVPYPTIEVHLSNLYARESFRHTSVTGGACRGVIMGLGAESYNLALSALATVLQSEPAPA</sequence>
<keyword evidence="8" id="KW-0028">Amino-acid biosynthesis</keyword>
<organism evidence="12 13">
    <name type="scientific">Plesiocystis pacifica SIR-1</name>
    <dbReference type="NCBI Taxonomy" id="391625"/>
    <lineage>
        <taxon>Bacteria</taxon>
        <taxon>Pseudomonadati</taxon>
        <taxon>Myxococcota</taxon>
        <taxon>Polyangia</taxon>
        <taxon>Nannocystales</taxon>
        <taxon>Nannocystaceae</taxon>
        <taxon>Plesiocystis</taxon>
    </lineage>
</organism>
<feature type="binding site" evidence="8 10">
    <location>
        <position position="109"/>
    </location>
    <ligand>
        <name>substrate</name>
    </ligand>
</feature>
<evidence type="ECO:0000256" key="5">
    <source>
        <dbReference type="ARBA" id="ARBA00011193"/>
    </source>
</evidence>
<feature type="binding site" evidence="8 10">
    <location>
        <begin position="136"/>
        <end position="137"/>
    </location>
    <ligand>
        <name>substrate</name>
    </ligand>
</feature>
<protein>
    <recommendedName>
        <fullName evidence="6 8">3-dehydroquinate dehydratase</fullName>
        <shortName evidence="8">3-dehydroquinase</shortName>
        <ecNumber evidence="6 8">4.2.1.10</ecNumber>
    </recommendedName>
    <alternativeName>
        <fullName evidence="8">Type II DHQase</fullName>
    </alternativeName>
</protein>
<evidence type="ECO:0000256" key="2">
    <source>
        <dbReference type="ARBA" id="ARBA00003924"/>
    </source>
</evidence>
<gene>
    <name evidence="8" type="primary">aroQ</name>
    <name evidence="12" type="ORF">PPSIR1_35482</name>
</gene>
<comment type="caution">
    <text evidence="12">The sequence shown here is derived from an EMBL/GenBank/DDBJ whole genome shotgun (WGS) entry which is preliminary data.</text>
</comment>
<evidence type="ECO:0000256" key="11">
    <source>
        <dbReference type="PIRSR" id="PIRSR001399-3"/>
    </source>
</evidence>
<comment type="similarity">
    <text evidence="4 8">Belongs to the type-II 3-dehydroquinase family.</text>
</comment>
<dbReference type="GO" id="GO:0009073">
    <property type="term" value="P:aromatic amino acid family biosynthetic process"/>
    <property type="evidence" value="ECO:0007669"/>
    <property type="project" value="UniProtKB-KW"/>
</dbReference>
<evidence type="ECO:0000256" key="9">
    <source>
        <dbReference type="PIRSR" id="PIRSR001399-1"/>
    </source>
</evidence>